<comment type="caution">
    <text evidence="5">The sequence shown here is derived from an EMBL/GenBank/DDBJ whole genome shotgun (WGS) entry which is preliminary data.</text>
</comment>
<dbReference type="AlphaFoldDB" id="A0A1X0VER9"/>
<feature type="domain" description="AB hydrolase-1" evidence="4">
    <location>
        <begin position="23"/>
        <end position="253"/>
    </location>
</feature>
<dbReference type="PANTHER" id="PTHR42916">
    <property type="entry name" value="2-SUCCINYL-5-ENOLPYRUVYL-6-HYDROXY-3-CYCLOHEXENE-1-CARBOXYLATE SYNTHASE"/>
    <property type="match status" value="1"/>
</dbReference>
<dbReference type="PRINTS" id="PR00111">
    <property type="entry name" value="ABHYDROLASE"/>
</dbReference>
<reference evidence="5 6" key="1">
    <citation type="journal article" date="2017" name="Front. Microbiol.">
        <title>Genomic Characterization of Dairy Associated Leuconostoc Species and Diversity of Leuconostocs in Undefined Mixed Mesophilic Starter Cultures.</title>
        <authorList>
            <person name="Frantzen C.A."/>
            <person name="Kot W."/>
            <person name="Pedersen T.B."/>
            <person name="Ardo Y.M."/>
            <person name="Broadbent J.R."/>
            <person name="Neve H."/>
            <person name="Hansen L.H."/>
            <person name="Dal Bello F."/>
            <person name="Ostlie H.M."/>
            <person name="Kleppen H.P."/>
            <person name="Vogensen F.K."/>
            <person name="Holo H."/>
        </authorList>
    </citation>
    <scope>NUCLEOTIDE SEQUENCE [LARGE SCALE GENOMIC DNA]</scope>
    <source>
        <strain evidence="5 6">LMGCF08</strain>
    </source>
</reference>
<dbReference type="UniPathway" id="UPA00079"/>
<name>A0A1X0VER9_LEUPS</name>
<dbReference type="UniPathway" id="UPA01057">
    <property type="reaction ID" value="UER00900"/>
</dbReference>
<evidence type="ECO:0000256" key="1">
    <source>
        <dbReference type="ARBA" id="ARBA00022428"/>
    </source>
</evidence>
<comment type="subunit">
    <text evidence="3">Monomer.</text>
</comment>
<keyword evidence="2 3" id="KW-0456">Lyase</keyword>
<protein>
    <recommendedName>
        <fullName evidence="3">Putative 2-succinyl-6-hydroxy-2,4-cyclohexadiene-1-carboxylate synthase</fullName>
        <shortName evidence="3">SHCHC synthase</shortName>
        <ecNumber evidence="3">4.2.99.20</ecNumber>
    </recommendedName>
</protein>
<proteinExistence type="inferred from homology"/>
<evidence type="ECO:0000256" key="2">
    <source>
        <dbReference type="ARBA" id="ARBA00023239"/>
    </source>
</evidence>
<dbReference type="Gene3D" id="3.40.50.1820">
    <property type="entry name" value="alpha/beta hydrolase"/>
    <property type="match status" value="1"/>
</dbReference>
<organism evidence="5 6">
    <name type="scientific">Leuconostoc pseudomesenteroides</name>
    <dbReference type="NCBI Taxonomy" id="33968"/>
    <lineage>
        <taxon>Bacteria</taxon>
        <taxon>Bacillati</taxon>
        <taxon>Bacillota</taxon>
        <taxon>Bacilli</taxon>
        <taxon>Lactobacillales</taxon>
        <taxon>Lactobacillaceae</taxon>
        <taxon>Leuconostoc</taxon>
    </lineage>
</organism>
<evidence type="ECO:0000313" key="5">
    <source>
        <dbReference type="EMBL" id="ORI98232.1"/>
    </source>
</evidence>
<dbReference type="EMBL" id="MPLS01000007">
    <property type="protein sequence ID" value="ORI98232.1"/>
    <property type="molecule type" value="Genomic_DNA"/>
</dbReference>
<dbReference type="GO" id="GO:0070205">
    <property type="term" value="F:2-succinyl-6-hydroxy-2,4-cyclohexadiene-1-carboxylate synthase activity"/>
    <property type="evidence" value="ECO:0007669"/>
    <property type="project" value="UniProtKB-UniRule"/>
</dbReference>
<comment type="pathway">
    <text evidence="3">Quinol/quinone metabolism; 1,4-dihydroxy-2-naphthoate biosynthesis; 1,4-dihydroxy-2-naphthoate from chorismate: step 3/7.</text>
</comment>
<comment type="function">
    <text evidence="3">Catalyzes a proton abstraction reaction that results in 2,5-elimination of pyruvate from 2-succinyl-5-enolpyruvyl-6-hydroxy-3-cyclohexene-1-carboxylate (SEPHCHC) and the formation of 2-succinyl-6-hydroxy-2,4-cyclohexadiene-1-carboxylate (SHCHC).</text>
</comment>
<comment type="pathway">
    <text evidence="3">Quinol/quinone metabolism; menaquinone biosynthesis.</text>
</comment>
<dbReference type="STRING" id="33968.BMS77_07095"/>
<evidence type="ECO:0000313" key="6">
    <source>
        <dbReference type="Proteomes" id="UP000192288"/>
    </source>
</evidence>
<evidence type="ECO:0000256" key="3">
    <source>
        <dbReference type="HAMAP-Rule" id="MF_01660"/>
    </source>
</evidence>
<dbReference type="HAMAP" id="MF_01660">
    <property type="entry name" value="MenH"/>
    <property type="match status" value="1"/>
</dbReference>
<dbReference type="GO" id="GO:0009234">
    <property type="term" value="P:menaquinone biosynthetic process"/>
    <property type="evidence" value="ECO:0007669"/>
    <property type="project" value="UniProtKB-UniRule"/>
</dbReference>
<dbReference type="Proteomes" id="UP000192288">
    <property type="component" value="Unassembled WGS sequence"/>
</dbReference>
<dbReference type="NCBIfam" id="TIGR03695">
    <property type="entry name" value="menH_SHCHC"/>
    <property type="match status" value="1"/>
</dbReference>
<dbReference type="RefSeq" id="WP_036066831.1">
    <property type="nucleotide sequence ID" value="NZ_MPLS01000007.1"/>
</dbReference>
<evidence type="ECO:0000259" key="4">
    <source>
        <dbReference type="Pfam" id="PF00561"/>
    </source>
</evidence>
<dbReference type="SUPFAM" id="SSF53474">
    <property type="entry name" value="alpha/beta-Hydrolases"/>
    <property type="match status" value="1"/>
</dbReference>
<comment type="similarity">
    <text evidence="3">Belongs to the AB hydrolase superfamily. MenH family.</text>
</comment>
<accession>A0A1X0VER9</accession>
<sequence>MMINNYPYQIFLTKNDARPCQWLLLHGFMGSHHDFDDIKSDLPGEVLTVDLLGFGSRVPDVVDVSRFKMANQIDDLRSILVSLHWQNVNLLGYSMGGRLALGFALMYPDLVKNLYLESTTAGLKTVSERQARITADEIKAQAILENFPKFVDNWAQLPLFETQQLLSSSKKDHIRQQRLSQNPTNVANSLRKMGTGAQPDFWSKLSDLEIPTQVIVGELDNKFNAIANQMVQLIPHVQKTVIPNSGHNTHVEQPKLFVEALNVSN</sequence>
<dbReference type="InterPro" id="IPR029058">
    <property type="entry name" value="AB_hydrolase_fold"/>
</dbReference>
<dbReference type="Pfam" id="PF00561">
    <property type="entry name" value="Abhydrolase_1"/>
    <property type="match status" value="1"/>
</dbReference>
<keyword evidence="1 3" id="KW-0474">Menaquinone biosynthesis</keyword>
<dbReference type="PANTHER" id="PTHR42916:SF1">
    <property type="entry name" value="PROTEIN PHYLLO, CHLOROPLASTIC"/>
    <property type="match status" value="1"/>
</dbReference>
<gene>
    <name evidence="3" type="primary">menH</name>
    <name evidence="5" type="ORF">BMR96_03255</name>
</gene>
<comment type="catalytic activity">
    <reaction evidence="3">
        <text>5-enolpyruvoyl-6-hydroxy-2-succinyl-cyclohex-3-ene-1-carboxylate = (1R,6R)-6-hydroxy-2-succinyl-cyclohexa-2,4-diene-1-carboxylate + pyruvate</text>
        <dbReference type="Rhea" id="RHEA:25597"/>
        <dbReference type="ChEBI" id="CHEBI:15361"/>
        <dbReference type="ChEBI" id="CHEBI:58689"/>
        <dbReference type="ChEBI" id="CHEBI:58818"/>
        <dbReference type="EC" id="4.2.99.20"/>
    </reaction>
</comment>
<dbReference type="eggNOG" id="COG2267">
    <property type="taxonomic scope" value="Bacteria"/>
</dbReference>
<dbReference type="EC" id="4.2.99.20" evidence="3"/>
<dbReference type="InterPro" id="IPR022485">
    <property type="entry name" value="SHCHC_synthase_MenH"/>
</dbReference>
<dbReference type="InterPro" id="IPR000073">
    <property type="entry name" value="AB_hydrolase_1"/>
</dbReference>